<feature type="region of interest" description="Disordered" evidence="1">
    <location>
        <begin position="52"/>
        <end position="90"/>
    </location>
</feature>
<dbReference type="AlphaFoldDB" id="A0A3S5ABY2"/>
<feature type="compositionally biased region" description="Low complexity" evidence="1">
    <location>
        <begin position="62"/>
        <end position="79"/>
    </location>
</feature>
<evidence type="ECO:0000256" key="1">
    <source>
        <dbReference type="SAM" id="MobiDB-lite"/>
    </source>
</evidence>
<reference evidence="2" key="1">
    <citation type="submission" date="2018-11" db="EMBL/GenBank/DDBJ databases">
        <authorList>
            <consortium name="Pathogen Informatics"/>
        </authorList>
    </citation>
    <scope>NUCLEOTIDE SEQUENCE</scope>
</reference>
<gene>
    <name evidence="2" type="ORF">PXEA_LOCUS18615</name>
</gene>
<dbReference type="EMBL" id="CAAALY010072087">
    <property type="protein sequence ID" value="VEL25175.1"/>
    <property type="molecule type" value="Genomic_DNA"/>
</dbReference>
<accession>A0A3S5ABY2</accession>
<evidence type="ECO:0000313" key="2">
    <source>
        <dbReference type="EMBL" id="VEL25175.1"/>
    </source>
</evidence>
<keyword evidence="3" id="KW-1185">Reference proteome</keyword>
<proteinExistence type="predicted"/>
<protein>
    <submittedName>
        <fullName evidence="2">Uncharacterized protein</fullName>
    </submittedName>
</protein>
<feature type="region of interest" description="Disordered" evidence="1">
    <location>
        <begin position="146"/>
        <end position="167"/>
    </location>
</feature>
<name>A0A3S5ABY2_9PLAT</name>
<evidence type="ECO:0000313" key="3">
    <source>
        <dbReference type="Proteomes" id="UP000784294"/>
    </source>
</evidence>
<comment type="caution">
    <text evidence="2">The sequence shown here is derived from an EMBL/GenBank/DDBJ whole genome shotgun (WGS) entry which is preliminary data.</text>
</comment>
<organism evidence="2 3">
    <name type="scientific">Protopolystoma xenopodis</name>
    <dbReference type="NCBI Taxonomy" id="117903"/>
    <lineage>
        <taxon>Eukaryota</taxon>
        <taxon>Metazoa</taxon>
        <taxon>Spiralia</taxon>
        <taxon>Lophotrochozoa</taxon>
        <taxon>Platyhelminthes</taxon>
        <taxon>Monogenea</taxon>
        <taxon>Polyopisthocotylea</taxon>
        <taxon>Polystomatidea</taxon>
        <taxon>Polystomatidae</taxon>
        <taxon>Protopolystoma</taxon>
    </lineage>
</organism>
<sequence length="167" mass="16573">MQLMESSISRARFHEQLLAAAFDASQAAVAAGSTSSARASLGTFDTVGESRSTKVKIARQAASRSVSGGSENSSARASGSEGGRRGAVTTGSVRGVFTGNGGGIGCVGPTPQVVSRFFRRGLPSTSSLGCGSLFSAENKARALASIGGGESTTGTTTPAVSSGAYTQ</sequence>
<dbReference type="Proteomes" id="UP000784294">
    <property type="component" value="Unassembled WGS sequence"/>
</dbReference>
<feature type="compositionally biased region" description="Low complexity" evidence="1">
    <location>
        <begin position="152"/>
        <end position="167"/>
    </location>
</feature>